<dbReference type="EC" id="3.4.21.-" evidence="8 13"/>
<dbReference type="SUPFAM" id="SSF88697">
    <property type="entry name" value="PUA domain-like"/>
    <property type="match status" value="1"/>
</dbReference>
<dbReference type="Gene3D" id="1.10.8.60">
    <property type="match status" value="1"/>
</dbReference>
<protein>
    <recommendedName>
        <fullName evidence="8 13">Lon protease homolog</fullName>
        <ecNumber evidence="8 13">3.4.21.-</ecNumber>
    </recommendedName>
</protein>
<organism evidence="17 18">
    <name type="scientific">Thelephora terrestris</name>
    <dbReference type="NCBI Taxonomy" id="56493"/>
    <lineage>
        <taxon>Eukaryota</taxon>
        <taxon>Fungi</taxon>
        <taxon>Dikarya</taxon>
        <taxon>Basidiomycota</taxon>
        <taxon>Agaricomycotina</taxon>
        <taxon>Agaricomycetes</taxon>
        <taxon>Thelephorales</taxon>
        <taxon>Thelephoraceae</taxon>
        <taxon>Thelephora</taxon>
    </lineage>
</organism>
<evidence type="ECO:0000256" key="11">
    <source>
        <dbReference type="PROSITE-ProRule" id="PRU01122"/>
    </source>
</evidence>
<keyword evidence="4 8" id="KW-0720">Serine protease</keyword>
<dbReference type="InterPro" id="IPR014721">
    <property type="entry name" value="Ribsml_uS5_D2-typ_fold_subgr"/>
</dbReference>
<dbReference type="InterPro" id="IPR003593">
    <property type="entry name" value="AAA+_ATPase"/>
</dbReference>
<evidence type="ECO:0000256" key="13">
    <source>
        <dbReference type="RuleBase" id="RU000592"/>
    </source>
</evidence>
<dbReference type="PANTHER" id="PTHR10046">
    <property type="entry name" value="ATP DEPENDENT LON PROTEASE FAMILY MEMBER"/>
    <property type="match status" value="1"/>
</dbReference>
<gene>
    <name evidence="17" type="ORF">BJ322DRAFT_1007077</name>
</gene>
<accession>A0A9P6L6D7</accession>
<evidence type="ECO:0000313" key="17">
    <source>
        <dbReference type="EMBL" id="KAF9784687.1"/>
    </source>
</evidence>
<reference evidence="17" key="2">
    <citation type="submission" date="2020-11" db="EMBL/GenBank/DDBJ databases">
        <authorList>
            <consortium name="DOE Joint Genome Institute"/>
            <person name="Kuo A."/>
            <person name="Miyauchi S."/>
            <person name="Kiss E."/>
            <person name="Drula E."/>
            <person name="Kohler A."/>
            <person name="Sanchez-Garcia M."/>
            <person name="Andreopoulos B."/>
            <person name="Barry K.W."/>
            <person name="Bonito G."/>
            <person name="Buee M."/>
            <person name="Carver A."/>
            <person name="Chen C."/>
            <person name="Cichocki N."/>
            <person name="Clum A."/>
            <person name="Culley D."/>
            <person name="Crous P.W."/>
            <person name="Fauchery L."/>
            <person name="Girlanda M."/>
            <person name="Hayes R."/>
            <person name="Keri Z."/>
            <person name="Labutti K."/>
            <person name="Lipzen A."/>
            <person name="Lombard V."/>
            <person name="Magnuson J."/>
            <person name="Maillard F."/>
            <person name="Morin E."/>
            <person name="Murat C."/>
            <person name="Nolan M."/>
            <person name="Ohm R."/>
            <person name="Pangilinan J."/>
            <person name="Pereira M."/>
            <person name="Perotto S."/>
            <person name="Peter M."/>
            <person name="Riley R."/>
            <person name="Sitrit Y."/>
            <person name="Stielow B."/>
            <person name="Szollosi G."/>
            <person name="Zifcakova L."/>
            <person name="Stursova M."/>
            <person name="Spatafora J.W."/>
            <person name="Tedersoo L."/>
            <person name="Vaario L.-M."/>
            <person name="Yamada A."/>
            <person name="Yan M."/>
            <person name="Wang P."/>
            <person name="Xu J."/>
            <person name="Bruns T."/>
            <person name="Baldrian P."/>
            <person name="Vilgalys R."/>
            <person name="Henrissat B."/>
            <person name="Grigoriev I.V."/>
            <person name="Hibbett D."/>
            <person name="Nagy L.G."/>
            <person name="Martin F.M."/>
        </authorList>
    </citation>
    <scope>NUCLEOTIDE SEQUENCE</scope>
    <source>
        <strain evidence="17">UH-Tt-Lm1</strain>
    </source>
</reference>
<dbReference type="PIRSF" id="PIRSF001174">
    <property type="entry name" value="Lon_proteas"/>
    <property type="match status" value="1"/>
</dbReference>
<dbReference type="PROSITE" id="PS51786">
    <property type="entry name" value="LON_PROTEOLYTIC"/>
    <property type="match status" value="1"/>
</dbReference>
<dbReference type="Pfam" id="PF22667">
    <property type="entry name" value="Lon_lid"/>
    <property type="match status" value="1"/>
</dbReference>
<feature type="active site" evidence="9 11">
    <location>
        <position position="765"/>
    </location>
</feature>
<dbReference type="InterPro" id="IPR027417">
    <property type="entry name" value="P-loop_NTPase"/>
</dbReference>
<keyword evidence="6" id="KW-0576">Peroxisome</keyword>
<dbReference type="SMART" id="SM00464">
    <property type="entry name" value="LON"/>
    <property type="match status" value="1"/>
</dbReference>
<dbReference type="AlphaFoldDB" id="A0A9P6L6D7"/>
<dbReference type="OrthoDB" id="2411602at2759"/>
<reference evidence="17" key="1">
    <citation type="journal article" date="2020" name="Nat. Commun.">
        <title>Large-scale genome sequencing of mycorrhizal fungi provides insights into the early evolution of symbiotic traits.</title>
        <authorList>
            <person name="Miyauchi S."/>
            <person name="Kiss E."/>
            <person name="Kuo A."/>
            <person name="Drula E."/>
            <person name="Kohler A."/>
            <person name="Sanchez-Garcia M."/>
            <person name="Morin E."/>
            <person name="Andreopoulos B."/>
            <person name="Barry K.W."/>
            <person name="Bonito G."/>
            <person name="Buee M."/>
            <person name="Carver A."/>
            <person name="Chen C."/>
            <person name="Cichocki N."/>
            <person name="Clum A."/>
            <person name="Culley D."/>
            <person name="Crous P.W."/>
            <person name="Fauchery L."/>
            <person name="Girlanda M."/>
            <person name="Hayes R.D."/>
            <person name="Keri Z."/>
            <person name="LaButti K."/>
            <person name="Lipzen A."/>
            <person name="Lombard V."/>
            <person name="Magnuson J."/>
            <person name="Maillard F."/>
            <person name="Murat C."/>
            <person name="Nolan M."/>
            <person name="Ohm R.A."/>
            <person name="Pangilinan J."/>
            <person name="Pereira M.F."/>
            <person name="Perotto S."/>
            <person name="Peter M."/>
            <person name="Pfister S."/>
            <person name="Riley R."/>
            <person name="Sitrit Y."/>
            <person name="Stielow J.B."/>
            <person name="Szollosi G."/>
            <person name="Zifcakova L."/>
            <person name="Stursova M."/>
            <person name="Spatafora J.W."/>
            <person name="Tedersoo L."/>
            <person name="Vaario L.M."/>
            <person name="Yamada A."/>
            <person name="Yan M."/>
            <person name="Wang P."/>
            <person name="Xu J."/>
            <person name="Bruns T."/>
            <person name="Baldrian P."/>
            <person name="Vilgalys R."/>
            <person name="Dunand C."/>
            <person name="Henrissat B."/>
            <person name="Grigoriev I.V."/>
            <person name="Hibbett D."/>
            <person name="Nagy L.G."/>
            <person name="Martin F.M."/>
        </authorList>
    </citation>
    <scope>NUCLEOTIDE SEQUENCE</scope>
    <source>
        <strain evidence="17">UH-Tt-Lm1</strain>
    </source>
</reference>
<evidence type="ECO:0000256" key="10">
    <source>
        <dbReference type="PIRSR" id="PIRSR001174-2"/>
    </source>
</evidence>
<dbReference type="InterPro" id="IPR008268">
    <property type="entry name" value="Peptidase_S16_AS"/>
</dbReference>
<feature type="domain" description="Lon proteolytic" evidence="15">
    <location>
        <begin position="670"/>
        <end position="860"/>
    </location>
</feature>
<evidence type="ECO:0000256" key="1">
    <source>
        <dbReference type="ARBA" id="ARBA00022670"/>
    </source>
</evidence>
<keyword evidence="1 8" id="KW-0645">Protease</keyword>
<dbReference type="InterPro" id="IPR008269">
    <property type="entry name" value="Lon_proteolytic"/>
</dbReference>
<keyword evidence="2 8" id="KW-0547">Nucleotide-binding</keyword>
<evidence type="ECO:0000313" key="18">
    <source>
        <dbReference type="Proteomes" id="UP000736335"/>
    </source>
</evidence>
<evidence type="ECO:0000256" key="2">
    <source>
        <dbReference type="ARBA" id="ARBA00022741"/>
    </source>
</evidence>
<evidence type="ECO:0000256" key="7">
    <source>
        <dbReference type="ARBA" id="ARBA00050665"/>
    </source>
</evidence>
<dbReference type="Gene3D" id="3.30.230.10">
    <property type="match status" value="1"/>
</dbReference>
<comment type="catalytic activity">
    <reaction evidence="7">
        <text>Hydrolysis of proteins in presence of ATP.</text>
        <dbReference type="EC" id="3.4.21.53"/>
    </reaction>
</comment>
<evidence type="ECO:0000256" key="8">
    <source>
        <dbReference type="PIRNR" id="PIRNR001174"/>
    </source>
</evidence>
<dbReference type="InterPro" id="IPR004815">
    <property type="entry name" value="Lon_bac/euk-typ"/>
</dbReference>
<feature type="binding site" evidence="10">
    <location>
        <begin position="426"/>
        <end position="433"/>
    </location>
    <ligand>
        <name>ATP</name>
        <dbReference type="ChEBI" id="CHEBI:30616"/>
    </ligand>
</feature>
<dbReference type="Pfam" id="PF05362">
    <property type="entry name" value="Lon_C"/>
    <property type="match status" value="1"/>
</dbReference>
<dbReference type="EMBL" id="WIUZ02000008">
    <property type="protein sequence ID" value="KAF9784687.1"/>
    <property type="molecule type" value="Genomic_DNA"/>
</dbReference>
<dbReference type="FunFam" id="3.40.50.300:FF:000021">
    <property type="entry name" value="Lon protease homolog"/>
    <property type="match status" value="1"/>
</dbReference>
<evidence type="ECO:0000256" key="12">
    <source>
        <dbReference type="RuleBase" id="RU000591"/>
    </source>
</evidence>
<dbReference type="Pfam" id="PF02190">
    <property type="entry name" value="LON_substr_bdg"/>
    <property type="match status" value="1"/>
</dbReference>
<evidence type="ECO:0000259" key="16">
    <source>
        <dbReference type="PROSITE" id="PS51787"/>
    </source>
</evidence>
<dbReference type="SUPFAM" id="SSF54211">
    <property type="entry name" value="Ribosomal protein S5 domain 2-like"/>
    <property type="match status" value="1"/>
</dbReference>
<dbReference type="GO" id="GO:0030163">
    <property type="term" value="P:protein catabolic process"/>
    <property type="evidence" value="ECO:0007669"/>
    <property type="project" value="InterPro"/>
</dbReference>
<dbReference type="Gene3D" id="1.20.58.1480">
    <property type="match status" value="1"/>
</dbReference>
<comment type="caution">
    <text evidence="17">The sequence shown here is derived from an EMBL/GenBank/DDBJ whole genome shotgun (WGS) entry which is preliminary data.</text>
</comment>
<dbReference type="GO" id="GO:0004252">
    <property type="term" value="F:serine-type endopeptidase activity"/>
    <property type="evidence" value="ECO:0007669"/>
    <property type="project" value="UniProtKB-UniRule"/>
</dbReference>
<dbReference type="Proteomes" id="UP000736335">
    <property type="component" value="Unassembled WGS sequence"/>
</dbReference>
<proteinExistence type="inferred from homology"/>
<dbReference type="Gene3D" id="3.40.50.300">
    <property type="entry name" value="P-loop containing nucleotide triphosphate hydrolases"/>
    <property type="match status" value="1"/>
</dbReference>
<feature type="domain" description="Lon N-terminal" evidence="16">
    <location>
        <begin position="8"/>
        <end position="217"/>
    </location>
</feature>
<feature type="active site" evidence="9 11">
    <location>
        <position position="808"/>
    </location>
</feature>
<dbReference type="NCBIfam" id="TIGR00763">
    <property type="entry name" value="lon"/>
    <property type="match status" value="1"/>
</dbReference>
<dbReference type="PROSITE" id="PS51787">
    <property type="entry name" value="LON_N"/>
    <property type="match status" value="1"/>
</dbReference>
<evidence type="ECO:0000256" key="3">
    <source>
        <dbReference type="ARBA" id="ARBA00022801"/>
    </source>
</evidence>
<evidence type="ECO:0000259" key="15">
    <source>
        <dbReference type="PROSITE" id="PS51786"/>
    </source>
</evidence>
<dbReference type="SMART" id="SM00382">
    <property type="entry name" value="AAA"/>
    <property type="match status" value="1"/>
</dbReference>
<keyword evidence="3 8" id="KW-0378">Hydrolase</keyword>
<sequence>MTSSNTLLPAIPLPHPQVLLPNGRISLLVSRNVGDHLLSLVEESSEPVIVAAIPIVTPPTGASDPVLSECGAAARVVRLGPSQNDHSEHPYHLTIVGLTRIHLPHGLRLTAAQLDVLTHCAVEYPPSGAIPSRTTLENTKAAAVNLLDKLSKSGPRKEYWVRMMHFVEGIDNSRIVWLADVMASAVDAEFNDRLEILATIDTEARLKVVTQLFVKLASISEVSSKIASVVDETFSKQQKEHFLRQKLAAIQKELQSLNRQPKFVTGASGNPPSELDDEDQADADDVAQLRQKIEAMTKDSEERKVAVSEWRRLKRIPSGSAENAVIRTYLEWLTSIPWPSSSPRLTALEVLRDRQFLSKARKQLDADHYGLDKIKKRLIEYLAIVRLKELAAYAESEKALVLRMDNTSSVPPPVPRVKGPILLFVGPPGTGKTSITSSLARALGRPFERISLGGVRDEAEIRGHRRTYVASCPGSIVQALKKAGRPDPIILLDEIDKVGHNNFHGDPSAALLEVLDPEQNHTFRDHYLNVPVDLSQVLFICTANSLESISPPLLDRCEVVHLSGYTYDEKLHIASRFLLPKQLEANGLDSSHIALSEPALLQIVTGYTREAGVRSLERAIGSVVRYKAVEWAEHNDQDGDKLPAYQKEVGEEDLEGILGIPRYEGEKDRSPKRGLVYGLVVSGLGEGSVLPIETCAMPGKGDIQLTGSLGDVIKESSSLALSWVKTHAYNLRITSNRSEDPLKVPNLIDIHLHLPAGAQKKDGPSAGIAMVCALVSLFTGLCVPIDIAMTGEITLRGRVEPVGGIKEKVLGAHRAGMKKVILPWANRKDVDHDIPREVKDDMQFFFVKTVSEGLDAAFGKGVVPWRRPRTDFMIESRL</sequence>
<dbReference type="GO" id="GO:0016887">
    <property type="term" value="F:ATP hydrolysis activity"/>
    <property type="evidence" value="ECO:0007669"/>
    <property type="project" value="InterPro"/>
</dbReference>
<evidence type="ECO:0000256" key="14">
    <source>
        <dbReference type="SAM" id="MobiDB-lite"/>
    </source>
</evidence>
<dbReference type="GO" id="GO:0004176">
    <property type="term" value="F:ATP-dependent peptidase activity"/>
    <property type="evidence" value="ECO:0007669"/>
    <property type="project" value="UniProtKB-UniRule"/>
</dbReference>
<keyword evidence="5 8" id="KW-0067">ATP-binding</keyword>
<dbReference type="InterPro" id="IPR020568">
    <property type="entry name" value="Ribosomal_Su5_D2-typ_SF"/>
</dbReference>
<evidence type="ECO:0000256" key="4">
    <source>
        <dbReference type="ARBA" id="ARBA00022825"/>
    </source>
</evidence>
<dbReference type="InterPro" id="IPR027065">
    <property type="entry name" value="Lon_Prtase"/>
</dbReference>
<evidence type="ECO:0000256" key="6">
    <source>
        <dbReference type="ARBA" id="ARBA00023140"/>
    </source>
</evidence>
<dbReference type="Gene3D" id="1.20.5.5270">
    <property type="match status" value="1"/>
</dbReference>
<dbReference type="InterPro" id="IPR003111">
    <property type="entry name" value="Lon_prtase_N"/>
</dbReference>
<keyword evidence="18" id="KW-1185">Reference proteome</keyword>
<feature type="region of interest" description="Disordered" evidence="14">
    <location>
        <begin position="261"/>
        <end position="281"/>
    </location>
</feature>
<evidence type="ECO:0000256" key="9">
    <source>
        <dbReference type="PIRSR" id="PIRSR001174-1"/>
    </source>
</evidence>
<name>A0A9P6L6D7_9AGAM</name>
<dbReference type="SUPFAM" id="SSF52540">
    <property type="entry name" value="P-loop containing nucleoside triphosphate hydrolases"/>
    <property type="match status" value="1"/>
</dbReference>
<dbReference type="FunFam" id="1.10.8.60:FF:000091">
    <property type="entry name" value="Lon protease homolog 2, peroxisomal"/>
    <property type="match status" value="1"/>
</dbReference>
<evidence type="ECO:0000256" key="5">
    <source>
        <dbReference type="ARBA" id="ARBA00022840"/>
    </source>
</evidence>
<dbReference type="PROSITE" id="PS01046">
    <property type="entry name" value="LON_SER"/>
    <property type="match status" value="1"/>
</dbReference>
<dbReference type="GO" id="GO:0006508">
    <property type="term" value="P:proteolysis"/>
    <property type="evidence" value="ECO:0007669"/>
    <property type="project" value="UniProtKB-KW"/>
</dbReference>
<dbReference type="InterPro" id="IPR003959">
    <property type="entry name" value="ATPase_AAA_core"/>
</dbReference>
<dbReference type="InterPro" id="IPR054594">
    <property type="entry name" value="Lon_lid"/>
</dbReference>
<dbReference type="PRINTS" id="PR00830">
    <property type="entry name" value="ENDOLAPTASE"/>
</dbReference>
<dbReference type="InterPro" id="IPR015947">
    <property type="entry name" value="PUA-like_sf"/>
</dbReference>
<dbReference type="GO" id="GO:0005524">
    <property type="term" value="F:ATP binding"/>
    <property type="evidence" value="ECO:0007669"/>
    <property type="project" value="UniProtKB-KW"/>
</dbReference>
<dbReference type="CDD" id="cd19500">
    <property type="entry name" value="RecA-like_Lon"/>
    <property type="match status" value="1"/>
</dbReference>
<comment type="similarity">
    <text evidence="8 11 12">Belongs to the peptidase S16 family.</text>
</comment>
<dbReference type="Pfam" id="PF00004">
    <property type="entry name" value="AAA"/>
    <property type="match status" value="1"/>
</dbReference>